<dbReference type="EMBL" id="JADNRY010000413">
    <property type="protein sequence ID" value="KAF9056895.1"/>
    <property type="molecule type" value="Genomic_DNA"/>
</dbReference>
<dbReference type="OrthoDB" id="2620452at2759"/>
<dbReference type="AlphaFoldDB" id="A0A9P5TWX9"/>
<protein>
    <submittedName>
        <fullName evidence="2">Uncharacterized protein</fullName>
    </submittedName>
</protein>
<evidence type="ECO:0000313" key="2">
    <source>
        <dbReference type="EMBL" id="KAF9056895.1"/>
    </source>
</evidence>
<sequence length="113" mass="12512">MVTSDSIGKQGKKGKRFLDQSDALKLAASIVETREKKIQTSAKKHQQPTQVQGTPKKNSLKAKLKEIKAQIASDKALLKKNKARIRKEATPQTPVLLAEKKDPPPLKKRVSFA</sequence>
<name>A0A9P5TWX9_9AGAR</name>
<feature type="region of interest" description="Disordered" evidence="1">
    <location>
        <begin position="85"/>
        <end position="113"/>
    </location>
</feature>
<evidence type="ECO:0000313" key="3">
    <source>
        <dbReference type="Proteomes" id="UP000772434"/>
    </source>
</evidence>
<feature type="compositionally biased region" description="Polar residues" evidence="1">
    <location>
        <begin position="47"/>
        <end position="57"/>
    </location>
</feature>
<feature type="region of interest" description="Disordered" evidence="1">
    <location>
        <begin position="36"/>
        <end position="60"/>
    </location>
</feature>
<keyword evidence="3" id="KW-1185">Reference proteome</keyword>
<accession>A0A9P5TWX9</accession>
<comment type="caution">
    <text evidence="2">The sequence shown here is derived from an EMBL/GenBank/DDBJ whole genome shotgun (WGS) entry which is preliminary data.</text>
</comment>
<gene>
    <name evidence="2" type="ORF">BDP27DRAFT_1433275</name>
</gene>
<organism evidence="2 3">
    <name type="scientific">Rhodocollybia butyracea</name>
    <dbReference type="NCBI Taxonomy" id="206335"/>
    <lineage>
        <taxon>Eukaryota</taxon>
        <taxon>Fungi</taxon>
        <taxon>Dikarya</taxon>
        <taxon>Basidiomycota</taxon>
        <taxon>Agaricomycotina</taxon>
        <taxon>Agaricomycetes</taxon>
        <taxon>Agaricomycetidae</taxon>
        <taxon>Agaricales</taxon>
        <taxon>Marasmiineae</taxon>
        <taxon>Omphalotaceae</taxon>
        <taxon>Rhodocollybia</taxon>
    </lineage>
</organism>
<reference evidence="2" key="1">
    <citation type="submission" date="2020-11" db="EMBL/GenBank/DDBJ databases">
        <authorList>
            <consortium name="DOE Joint Genome Institute"/>
            <person name="Ahrendt S."/>
            <person name="Riley R."/>
            <person name="Andreopoulos W."/>
            <person name="Labutti K."/>
            <person name="Pangilinan J."/>
            <person name="Ruiz-Duenas F.J."/>
            <person name="Barrasa J.M."/>
            <person name="Sanchez-Garcia M."/>
            <person name="Camarero S."/>
            <person name="Miyauchi S."/>
            <person name="Serrano A."/>
            <person name="Linde D."/>
            <person name="Babiker R."/>
            <person name="Drula E."/>
            <person name="Ayuso-Fernandez I."/>
            <person name="Pacheco R."/>
            <person name="Padilla G."/>
            <person name="Ferreira P."/>
            <person name="Barriuso J."/>
            <person name="Kellner H."/>
            <person name="Castanera R."/>
            <person name="Alfaro M."/>
            <person name="Ramirez L."/>
            <person name="Pisabarro A.G."/>
            <person name="Kuo A."/>
            <person name="Tritt A."/>
            <person name="Lipzen A."/>
            <person name="He G."/>
            <person name="Yan M."/>
            <person name="Ng V."/>
            <person name="Cullen D."/>
            <person name="Martin F."/>
            <person name="Rosso M.-N."/>
            <person name="Henrissat B."/>
            <person name="Hibbett D."/>
            <person name="Martinez A.T."/>
            <person name="Grigoriev I.V."/>
        </authorList>
    </citation>
    <scope>NUCLEOTIDE SEQUENCE</scope>
    <source>
        <strain evidence="2">AH 40177</strain>
    </source>
</reference>
<dbReference type="Proteomes" id="UP000772434">
    <property type="component" value="Unassembled WGS sequence"/>
</dbReference>
<proteinExistence type="predicted"/>
<evidence type="ECO:0000256" key="1">
    <source>
        <dbReference type="SAM" id="MobiDB-lite"/>
    </source>
</evidence>